<dbReference type="EMBL" id="OB660707">
    <property type="protein sequence ID" value="CAD7225964.1"/>
    <property type="molecule type" value="Genomic_DNA"/>
</dbReference>
<gene>
    <name evidence="1" type="ORF">CTOB1V02_LOCUS3892</name>
</gene>
<name>A0A7R8WBQ9_9CRUS</name>
<organism evidence="1">
    <name type="scientific">Cyprideis torosa</name>
    <dbReference type="NCBI Taxonomy" id="163714"/>
    <lineage>
        <taxon>Eukaryota</taxon>
        <taxon>Metazoa</taxon>
        <taxon>Ecdysozoa</taxon>
        <taxon>Arthropoda</taxon>
        <taxon>Crustacea</taxon>
        <taxon>Oligostraca</taxon>
        <taxon>Ostracoda</taxon>
        <taxon>Podocopa</taxon>
        <taxon>Podocopida</taxon>
        <taxon>Cytherocopina</taxon>
        <taxon>Cytheroidea</taxon>
        <taxon>Cytherideidae</taxon>
        <taxon>Cyprideis</taxon>
    </lineage>
</organism>
<proteinExistence type="predicted"/>
<accession>A0A7R8WBQ9</accession>
<sequence>MGVYMAFSLFLKTIEMALAAVLLFLVPMENSFCRMESEVGPTVCYGAWTTTTSLNIVMVLSLFEVLPRWHIDVEVMFIIILLILNVSAATCLTVLSCPGVIWVVLMAIAFVIAAFIALELLILCFLGENYFTDKTPKILQPVCPEGGDDGGKKGKKK</sequence>
<evidence type="ECO:0000313" key="1">
    <source>
        <dbReference type="EMBL" id="CAD7225964.1"/>
    </source>
</evidence>
<reference evidence="1" key="1">
    <citation type="submission" date="2020-11" db="EMBL/GenBank/DDBJ databases">
        <authorList>
            <person name="Tran Van P."/>
        </authorList>
    </citation>
    <scope>NUCLEOTIDE SEQUENCE</scope>
</reference>
<protein>
    <submittedName>
        <fullName evidence="1">Uncharacterized protein</fullName>
    </submittedName>
</protein>
<dbReference type="AlphaFoldDB" id="A0A7R8WBQ9"/>